<dbReference type="SUPFAM" id="SSF56059">
    <property type="entry name" value="Glutathione synthetase ATP-binding domain-like"/>
    <property type="match status" value="1"/>
</dbReference>
<evidence type="ECO:0000256" key="1">
    <source>
        <dbReference type="PROSITE-ProRule" id="PRU00409"/>
    </source>
</evidence>
<dbReference type="Proteomes" id="UP000198992">
    <property type="component" value="Unassembled WGS sequence"/>
</dbReference>
<evidence type="ECO:0000259" key="2">
    <source>
        <dbReference type="PROSITE" id="PS50975"/>
    </source>
</evidence>
<keyword evidence="1" id="KW-0547">Nucleotide-binding</keyword>
<reference evidence="3 4" key="1">
    <citation type="submission" date="2016-10" db="EMBL/GenBank/DDBJ databases">
        <authorList>
            <person name="de Groot N.N."/>
        </authorList>
    </citation>
    <scope>NUCLEOTIDE SEQUENCE [LARGE SCALE GENOMIC DNA]</scope>
    <source>
        <strain evidence="3 4">MT12</strain>
    </source>
</reference>
<dbReference type="EMBL" id="FNTH01000001">
    <property type="protein sequence ID" value="SED78767.1"/>
    <property type="molecule type" value="Genomic_DNA"/>
</dbReference>
<dbReference type="GO" id="GO:0005524">
    <property type="term" value="F:ATP binding"/>
    <property type="evidence" value="ECO:0007669"/>
    <property type="project" value="UniProtKB-UniRule"/>
</dbReference>
<dbReference type="OrthoDB" id="9801162at2"/>
<sequence>MIDAKKPLRVLVSEGSSTSGREAITILGQAGHHVEVCDPSRWCLARYSRFVRRYHHCPPLRSDPAGFLRFVERLLASRHFDVLLPTHEQGFLFARAAARLTPRTGLALPDFDSYRAVHSKAGFSRLLDRLGLPQPPTRIVRSADGLREAVRFPSVVKTSVGTASRGVWFVRDAGDLNRTLYDLESAGDFAGEVLAQDLITGTVEKAQSVFCRGTLVGFHAYRQIAAGVGGGEAIKESVSRPAIRAALETIGAHLGWHGALSVDVIMPLDSATPLLIDCNPRLVEPVNAYRSGTDLVDLLLRVSLGETPAPLAESRAGVRTHLAMQALLGSASRDGTRRDLIRECGRIAAGEGLYRGSSEELTPVRLDWLSAVPLAMTTVLLLASPPIASSLARGGFGAHLLDRGSIRKIEGEDFLRDTSPRRPGESQDP</sequence>
<name>A0A1H5DIV9_9BRAD</name>
<dbReference type="PROSITE" id="PS50975">
    <property type="entry name" value="ATP_GRASP"/>
    <property type="match status" value="1"/>
</dbReference>
<proteinExistence type="predicted"/>
<dbReference type="InterPro" id="IPR011761">
    <property type="entry name" value="ATP-grasp"/>
</dbReference>
<feature type="domain" description="ATP-grasp" evidence="2">
    <location>
        <begin position="124"/>
        <end position="304"/>
    </location>
</feature>
<protein>
    <recommendedName>
        <fullName evidence="2">ATP-grasp domain-containing protein</fullName>
    </recommendedName>
</protein>
<dbReference type="Gene3D" id="3.30.470.20">
    <property type="entry name" value="ATP-grasp fold, B domain"/>
    <property type="match status" value="1"/>
</dbReference>
<evidence type="ECO:0000313" key="4">
    <source>
        <dbReference type="Proteomes" id="UP000198992"/>
    </source>
</evidence>
<organism evidence="3 4">
    <name type="scientific">Bradyrhizobium erythrophlei</name>
    <dbReference type="NCBI Taxonomy" id="1437360"/>
    <lineage>
        <taxon>Bacteria</taxon>
        <taxon>Pseudomonadati</taxon>
        <taxon>Pseudomonadota</taxon>
        <taxon>Alphaproteobacteria</taxon>
        <taxon>Hyphomicrobiales</taxon>
        <taxon>Nitrobacteraceae</taxon>
        <taxon>Bradyrhizobium</taxon>
    </lineage>
</organism>
<dbReference type="AlphaFoldDB" id="A0A1H5DIV9"/>
<dbReference type="InterPro" id="IPR013815">
    <property type="entry name" value="ATP_grasp_subdomain_1"/>
</dbReference>
<dbReference type="RefSeq" id="WP_092122494.1">
    <property type="nucleotide sequence ID" value="NZ_FNTH01000001.1"/>
</dbReference>
<accession>A0A1H5DIV9</accession>
<keyword evidence="1" id="KW-0067">ATP-binding</keyword>
<evidence type="ECO:0000313" key="3">
    <source>
        <dbReference type="EMBL" id="SED78767.1"/>
    </source>
</evidence>
<gene>
    <name evidence="3" type="ORF">SAMN05444164_5804</name>
</gene>
<dbReference type="GO" id="GO:0046872">
    <property type="term" value="F:metal ion binding"/>
    <property type="evidence" value="ECO:0007669"/>
    <property type="project" value="InterPro"/>
</dbReference>
<dbReference type="Gene3D" id="3.30.1490.20">
    <property type="entry name" value="ATP-grasp fold, A domain"/>
    <property type="match status" value="1"/>
</dbReference>